<evidence type="ECO:0000313" key="2">
    <source>
        <dbReference type="Proteomes" id="UP000887574"/>
    </source>
</evidence>
<sequence>MSCGETSRSEMSFKRVLLWLKSRAMAKKEKESKQNPKRSKKKPDDSKQLSKDSKKKGGSRSHTSNKSSEKHANQTPKKGDEPVILPRISCSKEGRKNRKHVKDLSNEQPNHSGQQVPRKQSQASDRFQRIPKNPSKIAAKSKAPIENKISSSNPKNNGKSKSRSKDLTGSKQHEKKGVLINDRQGKHLVSDAETIDPSKDSRIKKSDKHLKSRLPNESEKSVKDLKLKEGFKLPKSDHKKKEQSRNQRDLNVSEKPYISVVCINIYL</sequence>
<proteinExistence type="predicted"/>
<feature type="compositionally biased region" description="Basic and acidic residues" evidence="1">
    <location>
        <begin position="163"/>
        <end position="204"/>
    </location>
</feature>
<name>A0A915CZR2_9BILA</name>
<feature type="compositionally biased region" description="Low complexity" evidence="1">
    <location>
        <begin position="147"/>
        <end position="159"/>
    </location>
</feature>
<accession>A0A915CZR2</accession>
<feature type="compositionally biased region" description="Basic and acidic residues" evidence="1">
    <location>
        <begin position="67"/>
        <end position="81"/>
    </location>
</feature>
<feature type="region of interest" description="Disordered" evidence="1">
    <location>
        <begin position="24"/>
        <end position="251"/>
    </location>
</feature>
<dbReference type="Proteomes" id="UP000887574">
    <property type="component" value="Unplaced"/>
</dbReference>
<organism evidence="2 3">
    <name type="scientific">Ditylenchus dipsaci</name>
    <dbReference type="NCBI Taxonomy" id="166011"/>
    <lineage>
        <taxon>Eukaryota</taxon>
        <taxon>Metazoa</taxon>
        <taxon>Ecdysozoa</taxon>
        <taxon>Nematoda</taxon>
        <taxon>Chromadorea</taxon>
        <taxon>Rhabditida</taxon>
        <taxon>Tylenchina</taxon>
        <taxon>Tylenchomorpha</taxon>
        <taxon>Sphaerularioidea</taxon>
        <taxon>Anguinidae</taxon>
        <taxon>Anguininae</taxon>
        <taxon>Ditylenchus</taxon>
    </lineage>
</organism>
<feature type="compositionally biased region" description="Polar residues" evidence="1">
    <location>
        <begin position="106"/>
        <end position="125"/>
    </location>
</feature>
<dbReference type="AlphaFoldDB" id="A0A915CZR2"/>
<feature type="compositionally biased region" description="Basic and acidic residues" evidence="1">
    <location>
        <begin position="42"/>
        <end position="52"/>
    </location>
</feature>
<protein>
    <submittedName>
        <fullName evidence="3">Uncharacterized protein</fullName>
    </submittedName>
</protein>
<evidence type="ECO:0000313" key="3">
    <source>
        <dbReference type="WBParaSite" id="jg14399"/>
    </source>
</evidence>
<reference evidence="3" key="1">
    <citation type="submission" date="2022-11" db="UniProtKB">
        <authorList>
            <consortium name="WormBaseParasite"/>
        </authorList>
    </citation>
    <scope>IDENTIFICATION</scope>
</reference>
<feature type="compositionally biased region" description="Basic and acidic residues" evidence="1">
    <location>
        <begin position="214"/>
        <end position="251"/>
    </location>
</feature>
<keyword evidence="2" id="KW-1185">Reference proteome</keyword>
<dbReference type="WBParaSite" id="jg14399">
    <property type="protein sequence ID" value="jg14399"/>
    <property type="gene ID" value="jg14399"/>
</dbReference>
<evidence type="ECO:0000256" key="1">
    <source>
        <dbReference type="SAM" id="MobiDB-lite"/>
    </source>
</evidence>